<dbReference type="Proteomes" id="UP000053424">
    <property type="component" value="Unassembled WGS sequence"/>
</dbReference>
<evidence type="ECO:0000313" key="1">
    <source>
        <dbReference type="EMBL" id="KIM40770.1"/>
    </source>
</evidence>
<organism evidence="1 2">
    <name type="scientific">Hebeloma cylindrosporum</name>
    <dbReference type="NCBI Taxonomy" id="76867"/>
    <lineage>
        <taxon>Eukaryota</taxon>
        <taxon>Fungi</taxon>
        <taxon>Dikarya</taxon>
        <taxon>Basidiomycota</taxon>
        <taxon>Agaricomycotina</taxon>
        <taxon>Agaricomycetes</taxon>
        <taxon>Agaricomycetidae</taxon>
        <taxon>Agaricales</taxon>
        <taxon>Agaricineae</taxon>
        <taxon>Hymenogastraceae</taxon>
        <taxon>Hebeloma</taxon>
    </lineage>
</organism>
<reference evidence="2" key="2">
    <citation type="submission" date="2015-01" db="EMBL/GenBank/DDBJ databases">
        <title>Evolutionary Origins and Diversification of the Mycorrhizal Mutualists.</title>
        <authorList>
            <consortium name="DOE Joint Genome Institute"/>
            <consortium name="Mycorrhizal Genomics Consortium"/>
            <person name="Kohler A."/>
            <person name="Kuo A."/>
            <person name="Nagy L.G."/>
            <person name="Floudas D."/>
            <person name="Copeland A."/>
            <person name="Barry K.W."/>
            <person name="Cichocki N."/>
            <person name="Veneault-Fourrey C."/>
            <person name="LaButti K."/>
            <person name="Lindquist E.A."/>
            <person name="Lipzen A."/>
            <person name="Lundell T."/>
            <person name="Morin E."/>
            <person name="Murat C."/>
            <person name="Riley R."/>
            <person name="Ohm R."/>
            <person name="Sun H."/>
            <person name="Tunlid A."/>
            <person name="Henrissat B."/>
            <person name="Grigoriev I.V."/>
            <person name="Hibbett D.S."/>
            <person name="Martin F."/>
        </authorList>
    </citation>
    <scope>NUCLEOTIDE SEQUENCE [LARGE SCALE GENOMIC DNA]</scope>
    <source>
        <strain evidence="2">h7</strain>
    </source>
</reference>
<evidence type="ECO:0000313" key="2">
    <source>
        <dbReference type="Proteomes" id="UP000053424"/>
    </source>
</evidence>
<dbReference type="HOGENOM" id="CLU_2512876_0_0_1"/>
<sequence length="85" mass="10070">MPTLQDAPITSERIDLVPARIMVILLVVPRLWPFRLRLLQLFLSQTFQFPILRIPRRIRTIPKSYLCLLPRQRQFGPRHPGGIRM</sequence>
<reference evidence="1 2" key="1">
    <citation type="submission" date="2014-04" db="EMBL/GenBank/DDBJ databases">
        <authorList>
            <consortium name="DOE Joint Genome Institute"/>
            <person name="Kuo A."/>
            <person name="Gay G."/>
            <person name="Dore J."/>
            <person name="Kohler A."/>
            <person name="Nagy L.G."/>
            <person name="Floudas D."/>
            <person name="Copeland A."/>
            <person name="Barry K.W."/>
            <person name="Cichocki N."/>
            <person name="Veneault-Fourrey C."/>
            <person name="LaButti K."/>
            <person name="Lindquist E.A."/>
            <person name="Lipzen A."/>
            <person name="Lundell T."/>
            <person name="Morin E."/>
            <person name="Murat C."/>
            <person name="Sun H."/>
            <person name="Tunlid A."/>
            <person name="Henrissat B."/>
            <person name="Grigoriev I.V."/>
            <person name="Hibbett D.S."/>
            <person name="Martin F."/>
            <person name="Nordberg H.P."/>
            <person name="Cantor M.N."/>
            <person name="Hua S.X."/>
        </authorList>
    </citation>
    <scope>NUCLEOTIDE SEQUENCE [LARGE SCALE GENOMIC DNA]</scope>
    <source>
        <strain evidence="2">h7</strain>
    </source>
</reference>
<dbReference type="EMBL" id="KN831782">
    <property type="protein sequence ID" value="KIM40770.1"/>
    <property type="molecule type" value="Genomic_DNA"/>
</dbReference>
<gene>
    <name evidence="1" type="ORF">M413DRAFT_167637</name>
</gene>
<accession>A0A0C3BVY0</accession>
<proteinExistence type="predicted"/>
<protein>
    <submittedName>
        <fullName evidence="1">Uncharacterized protein</fullName>
    </submittedName>
</protein>
<dbReference type="AlphaFoldDB" id="A0A0C3BVY0"/>
<keyword evidence="2" id="KW-1185">Reference proteome</keyword>
<name>A0A0C3BVY0_HEBCY</name>